<evidence type="ECO:0000313" key="1">
    <source>
        <dbReference type="EMBL" id="CDA09820.1"/>
    </source>
</evidence>
<evidence type="ECO:0008006" key="3">
    <source>
        <dbReference type="Google" id="ProtNLM"/>
    </source>
</evidence>
<dbReference type="InterPro" id="IPR036388">
    <property type="entry name" value="WH-like_DNA-bd_sf"/>
</dbReference>
<dbReference type="EMBL" id="CBBD010000025">
    <property type="protein sequence ID" value="CDA09820.1"/>
    <property type="molecule type" value="Genomic_DNA"/>
</dbReference>
<dbReference type="Gene3D" id="1.10.10.10">
    <property type="entry name" value="Winged helix-like DNA-binding domain superfamily/Winged helix DNA-binding domain"/>
    <property type="match status" value="1"/>
</dbReference>
<accession>R5X4U4</accession>
<sequence>MVKISDKNYKMVVFKNRFFIQPDWLMEILNDYCLKPVDRLIYLCLYQHADVHTGECYPSYSVLKMYTGISNNKSIKQGLDRLVQVGLIEIIKKGYYDKDKKISMSNRYRVRYPYPKNFIMEDIK</sequence>
<gene>
    <name evidence="1" type="ORF">BN488_00873</name>
</gene>
<dbReference type="AlphaFoldDB" id="R5X4U4"/>
<organism evidence="1 2">
    <name type="scientific">Intestinibacter bartlettii CAG:1329</name>
    <dbReference type="NCBI Taxonomy" id="1263063"/>
    <lineage>
        <taxon>Bacteria</taxon>
        <taxon>Bacillati</taxon>
        <taxon>Bacillota</taxon>
        <taxon>Clostridia</taxon>
        <taxon>Peptostreptococcales</taxon>
        <taxon>Peptostreptococcaceae</taxon>
        <taxon>Intestinibacter</taxon>
    </lineage>
</organism>
<proteinExistence type="predicted"/>
<reference evidence="1" key="1">
    <citation type="submission" date="2012-11" db="EMBL/GenBank/DDBJ databases">
        <title>Dependencies among metagenomic species, viruses, plasmids and units of genetic variation.</title>
        <authorList>
            <person name="Nielsen H.B."/>
            <person name="Almeida M."/>
            <person name="Juncker A.S."/>
            <person name="Rasmussen S."/>
            <person name="Li J."/>
            <person name="Sunagawa S."/>
            <person name="Plichta D."/>
            <person name="Gautier L."/>
            <person name="Le Chatelier E."/>
            <person name="Peletier E."/>
            <person name="Bonde I."/>
            <person name="Nielsen T."/>
            <person name="Manichanh C."/>
            <person name="Arumugam M."/>
            <person name="Batto J."/>
            <person name="Santos M.B.Q.D."/>
            <person name="Blom N."/>
            <person name="Borruel N."/>
            <person name="Burgdorf K.S."/>
            <person name="Boumezbeur F."/>
            <person name="Casellas F."/>
            <person name="Dore J."/>
            <person name="Guarner F."/>
            <person name="Hansen T."/>
            <person name="Hildebrand F."/>
            <person name="Kaas R.S."/>
            <person name="Kennedy S."/>
            <person name="Kristiansen K."/>
            <person name="Kultima J.R."/>
            <person name="Leonard P."/>
            <person name="Levenez F."/>
            <person name="Lund O."/>
            <person name="Moumen B."/>
            <person name="Le Paslier D."/>
            <person name="Pons N."/>
            <person name="Pedersen O."/>
            <person name="Prifti E."/>
            <person name="Qin J."/>
            <person name="Raes J."/>
            <person name="Tap J."/>
            <person name="Tims S."/>
            <person name="Ussery D.W."/>
            <person name="Yamada T."/>
            <person name="MetaHit consortium"/>
            <person name="Renault P."/>
            <person name="Sicheritz-Ponten T."/>
            <person name="Bork P."/>
            <person name="Wang J."/>
            <person name="Brunak S."/>
            <person name="Ehrlich S.D."/>
        </authorList>
    </citation>
    <scope>NUCLEOTIDE SEQUENCE [LARGE SCALE GENOMIC DNA]</scope>
</reference>
<protein>
    <recommendedName>
        <fullName evidence="3">Helix-turn-helix domain-containing protein</fullName>
    </recommendedName>
</protein>
<dbReference type="Proteomes" id="UP000017980">
    <property type="component" value="Unassembled WGS sequence"/>
</dbReference>
<comment type="caution">
    <text evidence="1">The sequence shown here is derived from an EMBL/GenBank/DDBJ whole genome shotgun (WGS) entry which is preliminary data.</text>
</comment>
<dbReference type="Pfam" id="PF13730">
    <property type="entry name" value="HTH_36"/>
    <property type="match status" value="1"/>
</dbReference>
<evidence type="ECO:0000313" key="2">
    <source>
        <dbReference type="Proteomes" id="UP000017980"/>
    </source>
</evidence>
<dbReference type="RefSeq" id="WP_022071233.1">
    <property type="nucleotide sequence ID" value="NZ_HF999321.1"/>
</dbReference>
<name>R5X4U4_9FIRM</name>